<dbReference type="AlphaFoldDB" id="A0A4Q7NWS9"/>
<accession>A0A4Q7NWS9</accession>
<dbReference type="Gene3D" id="3.40.50.150">
    <property type="entry name" value="Vaccinia Virus protein VP39"/>
    <property type="match status" value="1"/>
</dbReference>
<dbReference type="InterPro" id="IPR029063">
    <property type="entry name" value="SAM-dependent_MTases_sf"/>
</dbReference>
<dbReference type="GO" id="GO:0008168">
    <property type="term" value="F:methyltransferase activity"/>
    <property type="evidence" value="ECO:0007669"/>
    <property type="project" value="UniProtKB-KW"/>
</dbReference>
<evidence type="ECO:0000313" key="3">
    <source>
        <dbReference type="EMBL" id="RZS91796.1"/>
    </source>
</evidence>
<dbReference type="GO" id="GO:0032259">
    <property type="term" value="P:methylation"/>
    <property type="evidence" value="ECO:0007669"/>
    <property type="project" value="UniProtKB-KW"/>
</dbReference>
<evidence type="ECO:0000259" key="2">
    <source>
        <dbReference type="Pfam" id="PF08484"/>
    </source>
</evidence>
<evidence type="ECO:0000259" key="1">
    <source>
        <dbReference type="Pfam" id="PF08421"/>
    </source>
</evidence>
<dbReference type="InterPro" id="IPR013630">
    <property type="entry name" value="Methyltransf_Zn-bd_dom_put"/>
</dbReference>
<protein>
    <submittedName>
        <fullName evidence="3">Methyltransferase family protein</fullName>
    </submittedName>
</protein>
<dbReference type="Pfam" id="PF08421">
    <property type="entry name" value="Methyltransf_13"/>
    <property type="match status" value="1"/>
</dbReference>
<feature type="domain" description="C-methyltransferase" evidence="2">
    <location>
        <begin position="254"/>
        <end position="408"/>
    </location>
</feature>
<keyword evidence="3" id="KW-0489">Methyltransferase</keyword>
<dbReference type="Gene3D" id="6.20.50.110">
    <property type="entry name" value="Methyltransferase, zinc-binding domain"/>
    <property type="match status" value="1"/>
</dbReference>
<evidence type="ECO:0000313" key="4">
    <source>
        <dbReference type="Proteomes" id="UP000293638"/>
    </source>
</evidence>
<dbReference type="InterPro" id="IPR038576">
    <property type="entry name" value="Methyltransf_Zn-bd_dom_put_sf"/>
</dbReference>
<dbReference type="PANTHER" id="PTHR43861:SF5">
    <property type="entry name" value="BLL5978 PROTEIN"/>
    <property type="match status" value="1"/>
</dbReference>
<dbReference type="OrthoDB" id="9815644at2"/>
<proteinExistence type="predicted"/>
<gene>
    <name evidence="3" type="ORF">EV189_1047</name>
</gene>
<sequence length="466" mass="50345">MTTPPACDPCRSCGGTTSVRPFLDLGLSPVANTLVRDAQQSRELPQFPLVVGFCESCALVQLTQTSPDIELFDAEYPYFSSFSDELLRHSKEHVDLLLAEHSLDERSLVVEVASNDGYLLRGFAGTGVRVVGVEPTPEPAAAARAIGIPTVEAFFGVQTAEQLVAEHGNADVVIAKNVMAHVPELNDFVAGLAVLVSDTGTVEIENPGVRYLVDSTEFDTVYHEHFCYFSTIAVQALLLRHGLHLNDVVVFPDLHGGTLRWVGSRTPGLTERAARVLQEEREAGLDSFAYYADFSARVQALATDLRRMLEEARAQGARVAAYGAAAKGVTLLSFCGIGDDMIEFVVDRNPHKIGKFMPGTGIPILPVEALSERHPDVALVLAWNFATEIVAQQAEFRQQGGRFLVPIPAPRYVGGEAHVPAPSSSTRLFSGDSARVHAVIASLVVLGSRSTEVVRWAPHLRAALRG</sequence>
<organism evidence="3 4">
    <name type="scientific">Motilibacter rhizosphaerae</name>
    <dbReference type="NCBI Taxonomy" id="598652"/>
    <lineage>
        <taxon>Bacteria</taxon>
        <taxon>Bacillati</taxon>
        <taxon>Actinomycetota</taxon>
        <taxon>Actinomycetes</taxon>
        <taxon>Motilibacterales</taxon>
        <taxon>Motilibacteraceae</taxon>
        <taxon>Motilibacter</taxon>
    </lineage>
</organism>
<dbReference type="Pfam" id="PF13489">
    <property type="entry name" value="Methyltransf_23"/>
    <property type="match status" value="1"/>
</dbReference>
<dbReference type="Gene3D" id="3.40.50.720">
    <property type="entry name" value="NAD(P)-binding Rossmann-like Domain"/>
    <property type="match status" value="1"/>
</dbReference>
<keyword evidence="4" id="KW-1185">Reference proteome</keyword>
<feature type="domain" description="Methyltransferase putative zinc binding" evidence="1">
    <location>
        <begin position="10"/>
        <end position="72"/>
    </location>
</feature>
<dbReference type="RefSeq" id="WP_130491819.1">
    <property type="nucleotide sequence ID" value="NZ_SGXD01000001.1"/>
</dbReference>
<reference evidence="3 4" key="1">
    <citation type="submission" date="2019-02" db="EMBL/GenBank/DDBJ databases">
        <title>Genomic Encyclopedia of Type Strains, Phase IV (KMG-IV): sequencing the most valuable type-strain genomes for metagenomic binning, comparative biology and taxonomic classification.</title>
        <authorList>
            <person name="Goeker M."/>
        </authorList>
    </citation>
    <scope>NUCLEOTIDE SEQUENCE [LARGE SCALE GENOMIC DNA]</scope>
    <source>
        <strain evidence="3 4">DSM 45622</strain>
    </source>
</reference>
<name>A0A4Q7NWS9_9ACTN</name>
<dbReference type="PANTHER" id="PTHR43861">
    <property type="entry name" value="TRANS-ACONITATE 2-METHYLTRANSFERASE-RELATED"/>
    <property type="match status" value="1"/>
</dbReference>
<dbReference type="Gene3D" id="6.10.250.3100">
    <property type="match status" value="1"/>
</dbReference>
<dbReference type="SUPFAM" id="SSF53335">
    <property type="entry name" value="S-adenosyl-L-methionine-dependent methyltransferases"/>
    <property type="match status" value="1"/>
</dbReference>
<keyword evidence="3" id="KW-0808">Transferase</keyword>
<dbReference type="Pfam" id="PF08484">
    <property type="entry name" value="Methyltransf_14"/>
    <property type="match status" value="1"/>
</dbReference>
<dbReference type="InterPro" id="IPR013691">
    <property type="entry name" value="MeTrfase_14"/>
</dbReference>
<dbReference type="Proteomes" id="UP000293638">
    <property type="component" value="Unassembled WGS sequence"/>
</dbReference>
<dbReference type="EMBL" id="SGXD01000001">
    <property type="protein sequence ID" value="RZS91796.1"/>
    <property type="molecule type" value="Genomic_DNA"/>
</dbReference>
<comment type="caution">
    <text evidence="3">The sequence shown here is derived from an EMBL/GenBank/DDBJ whole genome shotgun (WGS) entry which is preliminary data.</text>
</comment>